<accession>A0A0A3YTQ5</accession>
<evidence type="ECO:0000256" key="2">
    <source>
        <dbReference type="ARBA" id="ARBA00022649"/>
    </source>
</evidence>
<organism evidence="4 5">
    <name type="scientific">Erwinia typographi</name>
    <dbReference type="NCBI Taxonomy" id="371042"/>
    <lineage>
        <taxon>Bacteria</taxon>
        <taxon>Pseudomonadati</taxon>
        <taxon>Pseudomonadota</taxon>
        <taxon>Gammaproteobacteria</taxon>
        <taxon>Enterobacterales</taxon>
        <taxon>Erwiniaceae</taxon>
        <taxon>Erwinia</taxon>
    </lineage>
</organism>
<proteinExistence type="inferred from homology"/>
<dbReference type="Pfam" id="PF05016">
    <property type="entry name" value="ParE_toxin"/>
    <property type="match status" value="1"/>
</dbReference>
<dbReference type="RefSeq" id="WP_034897321.1">
    <property type="nucleotide sequence ID" value="NZ_JRUQ01000060.1"/>
</dbReference>
<evidence type="ECO:0000256" key="3">
    <source>
        <dbReference type="PIRNR" id="PIRNR029218"/>
    </source>
</evidence>
<comment type="similarity">
    <text evidence="1 3">Belongs to the RelE toxin family.</text>
</comment>
<dbReference type="PANTHER" id="PTHR33755:SF3">
    <property type="entry name" value="TOXIN"/>
    <property type="match status" value="1"/>
</dbReference>
<keyword evidence="2" id="KW-1277">Toxin-antitoxin system</keyword>
<dbReference type="InterPro" id="IPR007712">
    <property type="entry name" value="RelE/ParE_toxin"/>
</dbReference>
<evidence type="ECO:0000313" key="5">
    <source>
        <dbReference type="Proteomes" id="UP000030351"/>
    </source>
</evidence>
<dbReference type="PANTHER" id="PTHR33755">
    <property type="entry name" value="TOXIN PARE1-RELATED"/>
    <property type="match status" value="1"/>
</dbReference>
<dbReference type="OrthoDB" id="516834at2"/>
<sequence length="94" mass="11287">MYKLTEIAVEDFAGIYDYTLQKFGEQQADHYTDELEAFFLLLADMPEMGRDYPAVPEIMRIDFQRHSIFYCIRASDILIIRILHQQMNHLRHFK</sequence>
<dbReference type="PIRSF" id="PIRSF029218">
    <property type="entry name" value="ParE"/>
    <property type="match status" value="1"/>
</dbReference>
<dbReference type="Proteomes" id="UP000030351">
    <property type="component" value="Unassembled WGS sequence"/>
</dbReference>
<dbReference type="STRING" id="371042.NG99_21000"/>
<dbReference type="InterPro" id="IPR035093">
    <property type="entry name" value="RelE/ParE_toxin_dom_sf"/>
</dbReference>
<comment type="caution">
    <text evidence="4">The sequence shown here is derived from an EMBL/GenBank/DDBJ whole genome shotgun (WGS) entry which is preliminary data.</text>
</comment>
<evidence type="ECO:0000256" key="1">
    <source>
        <dbReference type="ARBA" id="ARBA00006226"/>
    </source>
</evidence>
<dbReference type="AlphaFoldDB" id="A0A0A3YTQ5"/>
<protein>
    <recommendedName>
        <fullName evidence="3">Toxin</fullName>
    </recommendedName>
</protein>
<evidence type="ECO:0000313" key="4">
    <source>
        <dbReference type="EMBL" id="KGT88751.1"/>
    </source>
</evidence>
<dbReference type="EMBL" id="JRUQ01000060">
    <property type="protein sequence ID" value="KGT88751.1"/>
    <property type="molecule type" value="Genomic_DNA"/>
</dbReference>
<reference evidence="4 5" key="1">
    <citation type="submission" date="2014-10" db="EMBL/GenBank/DDBJ databases">
        <title>Genome sequence of Erwinia typographi M043b.</title>
        <authorList>
            <person name="Chan K.-G."/>
            <person name="Tan W.-S."/>
        </authorList>
    </citation>
    <scope>NUCLEOTIDE SEQUENCE [LARGE SCALE GENOMIC DNA]</scope>
    <source>
        <strain evidence="4 5">M043b</strain>
    </source>
</reference>
<dbReference type="InterPro" id="IPR051803">
    <property type="entry name" value="TA_system_RelE-like_toxin"/>
</dbReference>
<name>A0A0A3YTQ5_9GAMM</name>
<dbReference type="eggNOG" id="COG3668">
    <property type="taxonomic scope" value="Bacteria"/>
</dbReference>
<dbReference type="InterPro" id="IPR028344">
    <property type="entry name" value="ParE1/4"/>
</dbReference>
<keyword evidence="5" id="KW-1185">Reference proteome</keyword>
<gene>
    <name evidence="4" type="ORF">NG99_21000</name>
</gene>
<dbReference type="Gene3D" id="3.30.2310.20">
    <property type="entry name" value="RelE-like"/>
    <property type="match status" value="1"/>
</dbReference>